<accession>A0A645B4G1</accession>
<comment type="caution">
    <text evidence="1">The sequence shown here is derived from an EMBL/GenBank/DDBJ whole genome shotgun (WGS) entry which is preliminary data.</text>
</comment>
<protein>
    <submittedName>
        <fullName evidence="1">Uncharacterized protein</fullName>
    </submittedName>
</protein>
<sequence>MSYWIPLSFFDTEVVVTDALVVVGVVVPVISEQPPISVERVKNIAAPVHKNFLRFIVIHLMFKFMYLVYP</sequence>
<gene>
    <name evidence="1" type="ORF">SDC9_103423</name>
</gene>
<dbReference type="AlphaFoldDB" id="A0A645B4G1"/>
<organism evidence="1">
    <name type="scientific">bioreactor metagenome</name>
    <dbReference type="NCBI Taxonomy" id="1076179"/>
    <lineage>
        <taxon>unclassified sequences</taxon>
        <taxon>metagenomes</taxon>
        <taxon>ecological metagenomes</taxon>
    </lineage>
</organism>
<name>A0A645B4G1_9ZZZZ</name>
<proteinExistence type="predicted"/>
<reference evidence="1" key="1">
    <citation type="submission" date="2019-08" db="EMBL/GenBank/DDBJ databases">
        <authorList>
            <person name="Kucharzyk K."/>
            <person name="Murdoch R.W."/>
            <person name="Higgins S."/>
            <person name="Loffler F."/>
        </authorList>
    </citation>
    <scope>NUCLEOTIDE SEQUENCE</scope>
</reference>
<dbReference type="EMBL" id="VSSQ01015843">
    <property type="protein sequence ID" value="MPM56614.1"/>
    <property type="molecule type" value="Genomic_DNA"/>
</dbReference>
<evidence type="ECO:0000313" key="1">
    <source>
        <dbReference type="EMBL" id="MPM56614.1"/>
    </source>
</evidence>